<dbReference type="OrthoDB" id="41298at2157"/>
<dbReference type="EMBL" id="RXII01000081">
    <property type="protein sequence ID" value="RZN61012.1"/>
    <property type="molecule type" value="Genomic_DNA"/>
</dbReference>
<evidence type="ECO:0000313" key="3">
    <source>
        <dbReference type="EMBL" id="RZN61012.1"/>
    </source>
</evidence>
<comment type="caution">
    <text evidence="2">The sequence shown here is derived from an EMBL/GenBank/DDBJ whole genome shotgun (WGS) entry which is preliminary data.</text>
</comment>
<dbReference type="SUPFAM" id="SSF88723">
    <property type="entry name" value="PIN domain-like"/>
    <property type="match status" value="1"/>
</dbReference>
<dbReference type="InterPro" id="IPR029060">
    <property type="entry name" value="PIN-like_dom_sf"/>
</dbReference>
<evidence type="ECO:0000313" key="2">
    <source>
        <dbReference type="EMBL" id="RSN74012.1"/>
    </source>
</evidence>
<evidence type="ECO:0000313" key="5">
    <source>
        <dbReference type="Proteomes" id="UP000316217"/>
    </source>
</evidence>
<sequence length="138" mass="15901">MRFIDANVFLYAVVKPKKEVKKEILERKKRSKQILLRIENGEKVITTVVHISEVANILEAKVNLSTALNFVESLILAGNIKVLPVLYEDYLKALLIAREKKVSVNDALAYLKMRETGIEEIYTFDNHFRNLDVKVVQE</sequence>
<evidence type="ECO:0000313" key="4">
    <source>
        <dbReference type="Proteomes" id="UP000277582"/>
    </source>
</evidence>
<reference evidence="2 4" key="1">
    <citation type="submission" date="2018-10" db="EMBL/GenBank/DDBJ databases">
        <title>Co-occurring genomic capacity for anaerobic methane metabolism and dissimilatory sulfite reduction discovered in the Korarchaeota.</title>
        <authorList>
            <person name="Mckay L.J."/>
            <person name="Dlakic M."/>
            <person name="Fields M.W."/>
            <person name="Delmont T.O."/>
            <person name="Eren A.M."/>
            <person name="Jay Z.J."/>
            <person name="Klingelsmith K.B."/>
            <person name="Rusch D.B."/>
            <person name="Inskeep W.P."/>
        </authorList>
    </citation>
    <scope>NUCLEOTIDE SEQUENCE [LARGE SCALE GENOMIC DNA]</scope>
    <source>
        <strain evidence="2 4">MDKW</strain>
    </source>
</reference>
<protein>
    <submittedName>
        <fullName evidence="2">PIN domain-containing protein</fullName>
    </submittedName>
</protein>
<organism evidence="2 4">
    <name type="scientific">Candidatus Methanodesulfokora washburnensis</name>
    <dbReference type="NCBI Taxonomy" id="2478471"/>
    <lineage>
        <taxon>Archaea</taxon>
        <taxon>Thermoproteota</taxon>
        <taxon>Candidatus Korarchaeia</taxon>
        <taxon>Candidatus Korarchaeia incertae sedis</taxon>
        <taxon>Candidatus Methanodesulfokora</taxon>
    </lineage>
</organism>
<dbReference type="CDD" id="cd09854">
    <property type="entry name" value="PIN_VapC-like"/>
    <property type="match status" value="1"/>
</dbReference>
<dbReference type="PANTHER" id="PTHR42188">
    <property type="entry name" value="23S RRNA-SPECIFIC ENDONUCLEASE VAPC20"/>
    <property type="match status" value="1"/>
</dbReference>
<dbReference type="Proteomes" id="UP000277582">
    <property type="component" value="Unassembled WGS sequence"/>
</dbReference>
<dbReference type="InterPro" id="IPR039018">
    <property type="entry name" value="VapC20-like"/>
</dbReference>
<keyword evidence="4" id="KW-1185">Reference proteome</keyword>
<dbReference type="GO" id="GO:0004521">
    <property type="term" value="F:RNA endonuclease activity"/>
    <property type="evidence" value="ECO:0007669"/>
    <property type="project" value="InterPro"/>
</dbReference>
<dbReference type="GO" id="GO:0016075">
    <property type="term" value="P:rRNA catabolic process"/>
    <property type="evidence" value="ECO:0007669"/>
    <property type="project" value="TreeGrafter"/>
</dbReference>
<gene>
    <name evidence="2" type="ORF">D6D85_08980</name>
    <name evidence="3" type="ORF">EF810_05285</name>
</gene>
<dbReference type="Pfam" id="PF01850">
    <property type="entry name" value="PIN"/>
    <property type="match status" value="1"/>
</dbReference>
<proteinExistence type="predicted"/>
<dbReference type="Gene3D" id="3.40.50.1010">
    <property type="entry name" value="5'-nuclease"/>
    <property type="match status" value="1"/>
</dbReference>
<dbReference type="InterPro" id="IPR002716">
    <property type="entry name" value="PIN_dom"/>
</dbReference>
<dbReference type="Proteomes" id="UP000316217">
    <property type="component" value="Unassembled WGS sequence"/>
</dbReference>
<feature type="domain" description="PIN" evidence="1">
    <location>
        <begin position="1"/>
        <end position="130"/>
    </location>
</feature>
<dbReference type="RefSeq" id="WP_125671660.1">
    <property type="nucleotide sequence ID" value="NZ_RCOS01000103.1"/>
</dbReference>
<accession>A0A429GJD2</accession>
<dbReference type="SMART" id="SM00670">
    <property type="entry name" value="PINc"/>
    <property type="match status" value="1"/>
</dbReference>
<reference evidence="3 5" key="2">
    <citation type="journal article" date="2019" name="Nat. Microbiol.">
        <title>Wide diversity of methane and short-chain alkane metabolisms in uncultured archaea.</title>
        <authorList>
            <person name="Borrel G."/>
            <person name="Adam P.S."/>
            <person name="McKay L.J."/>
            <person name="Chen L.X."/>
            <person name="Sierra-Garcia I.N."/>
            <person name="Sieber C.M."/>
            <person name="Letourneur Q."/>
            <person name="Ghozlane A."/>
            <person name="Andersen G.L."/>
            <person name="Li W.J."/>
            <person name="Hallam S.J."/>
            <person name="Muyzer G."/>
            <person name="de Oliveira V.M."/>
            <person name="Inskeep W.P."/>
            <person name="Banfield J.F."/>
            <person name="Gribaldo S."/>
        </authorList>
    </citation>
    <scope>NUCLEOTIDE SEQUENCE [LARGE SCALE GENOMIC DNA]</scope>
    <source>
        <strain evidence="3">NM4</strain>
    </source>
</reference>
<dbReference type="PANTHER" id="PTHR42188:SF1">
    <property type="entry name" value="23S RRNA-SPECIFIC ENDONUCLEASE VAPC20"/>
    <property type="match status" value="1"/>
</dbReference>
<name>A0A429GJD2_9CREN</name>
<dbReference type="EMBL" id="RCOS01000103">
    <property type="protein sequence ID" value="RSN74012.1"/>
    <property type="molecule type" value="Genomic_DNA"/>
</dbReference>
<dbReference type="AlphaFoldDB" id="A0A429GJD2"/>
<evidence type="ECO:0000259" key="1">
    <source>
        <dbReference type="SMART" id="SM00670"/>
    </source>
</evidence>